<proteinExistence type="predicted"/>
<dbReference type="PANTHER" id="PTHR12121:SF34">
    <property type="entry name" value="PROTEIN ANGEL"/>
    <property type="match status" value="1"/>
</dbReference>
<organism evidence="1 2">
    <name type="scientific">Ciona savignyi</name>
    <name type="common">Pacific transparent sea squirt</name>
    <dbReference type="NCBI Taxonomy" id="51511"/>
    <lineage>
        <taxon>Eukaryota</taxon>
        <taxon>Metazoa</taxon>
        <taxon>Chordata</taxon>
        <taxon>Tunicata</taxon>
        <taxon>Ascidiacea</taxon>
        <taxon>Phlebobranchia</taxon>
        <taxon>Cionidae</taxon>
        <taxon>Ciona</taxon>
    </lineage>
</organism>
<dbReference type="HOGENOM" id="CLU_865874_0_0_1"/>
<reference evidence="1" key="3">
    <citation type="submission" date="2025-09" db="UniProtKB">
        <authorList>
            <consortium name="Ensembl"/>
        </authorList>
    </citation>
    <scope>IDENTIFICATION</scope>
</reference>
<sequence length="332" mass="37872">MKKESDCTISVVSQNVSCDTHSQKLESALGKEFSFRNRITKTIENIVRLKPDVIALNEIRLSNNVEYTEKKMIENGYTAFNFANNPHDLAFRNIIAISNKQKEWKLISKEHKWLNVNERNQPCLSTELKLIEGDSHGRCVGLLYLQHTSKKKVCVAVTHVVPFGKVKYLQQQAMMSVNLENLQQAPPIPTIIAGDLNRFWDESDVFDQHLEKYKLQELNPTELVIKYGTTEMKYLKGDVGTFTPWPVDSVLYNDTSYMKNPMEKSRLDVQLCTTSTSSMDLISIIRAEVHASMLLSPNTNAEPNPNIDKVRQILDKTMSSDHLAILGVYKCF</sequence>
<dbReference type="GeneTree" id="ENSGT00390000010262"/>
<dbReference type="AlphaFoldDB" id="H2YQH0"/>
<dbReference type="GO" id="GO:0000175">
    <property type="term" value="F:3'-5'-RNA exonuclease activity"/>
    <property type="evidence" value="ECO:0007669"/>
    <property type="project" value="TreeGrafter"/>
</dbReference>
<reference evidence="2" key="1">
    <citation type="submission" date="2003-08" db="EMBL/GenBank/DDBJ databases">
        <authorList>
            <person name="Birren B."/>
            <person name="Nusbaum C."/>
            <person name="Abebe A."/>
            <person name="Abouelleil A."/>
            <person name="Adekoya E."/>
            <person name="Ait-zahra M."/>
            <person name="Allen N."/>
            <person name="Allen T."/>
            <person name="An P."/>
            <person name="Anderson M."/>
            <person name="Anderson S."/>
            <person name="Arachchi H."/>
            <person name="Armbruster J."/>
            <person name="Bachantsang P."/>
            <person name="Baldwin J."/>
            <person name="Barry A."/>
            <person name="Bayul T."/>
            <person name="Blitshsteyn B."/>
            <person name="Bloom T."/>
            <person name="Blye J."/>
            <person name="Boguslavskiy L."/>
            <person name="Borowsky M."/>
            <person name="Boukhgalter B."/>
            <person name="Brunache A."/>
            <person name="Butler J."/>
            <person name="Calixte N."/>
            <person name="Calvo S."/>
            <person name="Camarata J."/>
            <person name="Campo K."/>
            <person name="Chang J."/>
            <person name="Cheshatsang Y."/>
            <person name="Citroen M."/>
            <person name="Collymore A."/>
            <person name="Considine T."/>
            <person name="Cook A."/>
            <person name="Cooke P."/>
            <person name="Corum B."/>
            <person name="Cuomo C."/>
            <person name="David R."/>
            <person name="Dawoe T."/>
            <person name="Degray S."/>
            <person name="Dodge S."/>
            <person name="Dooley K."/>
            <person name="Dorje P."/>
            <person name="Dorjee K."/>
            <person name="Dorris L."/>
            <person name="Duffey N."/>
            <person name="Dupes A."/>
            <person name="Elkins T."/>
            <person name="Engels R."/>
            <person name="Erickson J."/>
            <person name="Farina A."/>
            <person name="Faro S."/>
            <person name="Ferreira P."/>
            <person name="Fischer H."/>
            <person name="Fitzgerald M."/>
            <person name="Foley K."/>
            <person name="Gage D."/>
            <person name="Galagan J."/>
            <person name="Gearin G."/>
            <person name="Gnerre S."/>
            <person name="Gnirke A."/>
            <person name="Goyette A."/>
            <person name="Graham J."/>
            <person name="Grandbois E."/>
            <person name="Gyaltsen K."/>
            <person name="Hafez N."/>
            <person name="Hagopian D."/>
            <person name="Hagos B."/>
            <person name="Hall J."/>
            <person name="Hatcher B."/>
            <person name="Heller A."/>
            <person name="Higgins H."/>
            <person name="Honan T."/>
            <person name="Horn A."/>
            <person name="Houde N."/>
            <person name="Hughes L."/>
            <person name="Hulme W."/>
            <person name="Husby E."/>
            <person name="Iliev I."/>
            <person name="Jaffe D."/>
            <person name="Jones C."/>
            <person name="Kamal M."/>
            <person name="Kamat A."/>
            <person name="Kamvysselis M."/>
            <person name="Karlsson E."/>
            <person name="Kells C."/>
            <person name="Kieu A."/>
            <person name="Kisner P."/>
            <person name="Kodira C."/>
            <person name="Kulbokas E."/>
            <person name="Labutti K."/>
            <person name="Lama D."/>
            <person name="Landers T."/>
            <person name="Leger J."/>
            <person name="Levine S."/>
            <person name="Lewis D."/>
            <person name="Lewis T."/>
            <person name="Lindblad-toh K."/>
            <person name="Liu X."/>
            <person name="Lokyitsang T."/>
            <person name="Lokyitsang Y."/>
            <person name="Lucien O."/>
            <person name="Lui A."/>
            <person name="Ma L.J."/>
            <person name="Mabbitt R."/>
            <person name="Macdonald J."/>
            <person name="Maclean C."/>
            <person name="Major J."/>
            <person name="Manning J."/>
            <person name="Marabella R."/>
            <person name="Maru K."/>
            <person name="Matthews C."/>
            <person name="Mauceli E."/>
            <person name="Mccarthy M."/>
            <person name="Mcdonough S."/>
            <person name="Mcghee T."/>
            <person name="Meldrim J."/>
            <person name="Meneus L."/>
            <person name="Mesirov J."/>
            <person name="Mihalev A."/>
            <person name="Mihova T."/>
            <person name="Mikkelsen T."/>
            <person name="Mlenga V."/>
            <person name="Moru K."/>
            <person name="Mozes J."/>
            <person name="Mulrain L."/>
            <person name="Munson G."/>
            <person name="Naylor J."/>
            <person name="Newes C."/>
            <person name="Nguyen C."/>
            <person name="Nguyen N."/>
            <person name="Nguyen T."/>
            <person name="Nicol R."/>
            <person name="Nielsen C."/>
            <person name="Nizzari M."/>
            <person name="Norbu C."/>
            <person name="Norbu N."/>
            <person name="O'donnell P."/>
            <person name="Okoawo O."/>
            <person name="O'leary S."/>
            <person name="Omotosho B."/>
            <person name="O'neill K."/>
            <person name="Osman S."/>
            <person name="Parker S."/>
            <person name="Perrin D."/>
            <person name="Phunkhang P."/>
            <person name="Piqani B."/>
            <person name="Purcell S."/>
            <person name="Rachupka T."/>
            <person name="Ramasamy U."/>
            <person name="Rameau R."/>
            <person name="Ray V."/>
            <person name="Raymond C."/>
            <person name="Retta R."/>
            <person name="Richardson S."/>
            <person name="Rise C."/>
            <person name="Rodriguez J."/>
            <person name="Rogers J."/>
            <person name="Rogov P."/>
            <person name="Rutman M."/>
            <person name="Schupbach R."/>
            <person name="Seaman C."/>
            <person name="Settipalli S."/>
            <person name="Sharpe T."/>
            <person name="Sheridan J."/>
            <person name="Sherpa N."/>
            <person name="Shi J."/>
            <person name="Smirnov S."/>
            <person name="Smith C."/>
            <person name="Sougnez C."/>
            <person name="Spencer B."/>
            <person name="Stalker J."/>
            <person name="Stange-thomann N."/>
            <person name="Stavropoulos S."/>
            <person name="Stetson K."/>
            <person name="Stone C."/>
            <person name="Stone S."/>
            <person name="Stubbs M."/>
            <person name="Talamas J."/>
            <person name="Tchuinga P."/>
            <person name="Tenzing P."/>
            <person name="Tesfaye S."/>
            <person name="Theodore J."/>
            <person name="Thoulutsang Y."/>
            <person name="Topham K."/>
            <person name="Towey S."/>
            <person name="Tsamla T."/>
            <person name="Tsomo N."/>
            <person name="Vallee D."/>
            <person name="Vassiliev H."/>
            <person name="Venkataraman V."/>
            <person name="Vinson J."/>
            <person name="Vo A."/>
            <person name="Wade C."/>
            <person name="Wang S."/>
            <person name="Wangchuk T."/>
            <person name="Wangdi T."/>
            <person name="Whittaker C."/>
            <person name="Wilkinson J."/>
            <person name="Wu Y."/>
            <person name="Wyman D."/>
            <person name="Yadav S."/>
            <person name="Yang S."/>
            <person name="Yang X."/>
            <person name="Yeager S."/>
            <person name="Yee E."/>
            <person name="Young G."/>
            <person name="Zainoun J."/>
            <person name="Zembeck L."/>
            <person name="Zimmer A."/>
            <person name="Zody M."/>
            <person name="Lander E."/>
        </authorList>
    </citation>
    <scope>NUCLEOTIDE SEQUENCE [LARGE SCALE GENOMIC DNA]</scope>
</reference>
<evidence type="ECO:0000313" key="1">
    <source>
        <dbReference type="Ensembl" id="ENSCSAVP00000007578.1"/>
    </source>
</evidence>
<protein>
    <recommendedName>
        <fullName evidence="3">Endonuclease/exonuclease/phosphatase domain-containing protein</fullName>
    </recommendedName>
</protein>
<evidence type="ECO:0000313" key="2">
    <source>
        <dbReference type="Proteomes" id="UP000007875"/>
    </source>
</evidence>
<reference evidence="1" key="2">
    <citation type="submission" date="2025-08" db="UniProtKB">
        <authorList>
            <consortium name="Ensembl"/>
        </authorList>
    </citation>
    <scope>IDENTIFICATION</scope>
</reference>
<dbReference type="PANTHER" id="PTHR12121">
    <property type="entry name" value="CARBON CATABOLITE REPRESSOR PROTEIN 4"/>
    <property type="match status" value="1"/>
</dbReference>
<dbReference type="SUPFAM" id="SSF56219">
    <property type="entry name" value="DNase I-like"/>
    <property type="match status" value="1"/>
</dbReference>
<dbReference type="Ensembl" id="ENSCSAVT00000007677.1">
    <property type="protein sequence ID" value="ENSCSAVP00000007578.1"/>
    <property type="gene ID" value="ENSCSAVG00000004529.1"/>
</dbReference>
<dbReference type="OMA" id="QNVSCDT"/>
<dbReference type="Gene3D" id="3.60.10.10">
    <property type="entry name" value="Endonuclease/exonuclease/phosphatase"/>
    <property type="match status" value="1"/>
</dbReference>
<dbReference type="InterPro" id="IPR050410">
    <property type="entry name" value="CCR4/nocturin_mRNA_transcr"/>
</dbReference>
<accession>H2YQH0</accession>
<name>H2YQH0_CIOSA</name>
<keyword evidence="2" id="KW-1185">Reference proteome</keyword>
<dbReference type="InParanoid" id="H2YQH0"/>
<evidence type="ECO:0008006" key="3">
    <source>
        <dbReference type="Google" id="ProtNLM"/>
    </source>
</evidence>
<dbReference type="InterPro" id="IPR036691">
    <property type="entry name" value="Endo/exonu/phosph_ase_sf"/>
</dbReference>
<dbReference type="Proteomes" id="UP000007875">
    <property type="component" value="Unassembled WGS sequence"/>
</dbReference>